<evidence type="ECO:0000313" key="1">
    <source>
        <dbReference type="EMBL" id="EHH69303.1"/>
    </source>
</evidence>
<reference evidence="1 2" key="1">
    <citation type="submission" date="2011-10" db="EMBL/GenBank/DDBJ databases">
        <title>Genome sequence of Gluconobacter morbifer G707, isolated from Drosophila gut.</title>
        <authorList>
            <person name="Lee W.-J."/>
            <person name="Kim E.-K."/>
        </authorList>
    </citation>
    <scope>NUCLEOTIDE SEQUENCE [LARGE SCALE GENOMIC DNA]</scope>
    <source>
        <strain evidence="1 2">G707</strain>
    </source>
</reference>
<accession>G6XGJ5</accession>
<gene>
    <name evidence="1" type="ORF">GMO_06100</name>
</gene>
<dbReference type="AlphaFoldDB" id="G6XGJ5"/>
<name>G6XGJ5_9PROT</name>
<dbReference type="PATRIC" id="fig|1088869.3.peg.619"/>
<dbReference type="STRING" id="1088869.GMO_06100"/>
<sequence>MGSAWNVRWGELPSRSGVRCRNESCSGFFGGPFAGDESRAEKIRAGTGYSG</sequence>
<dbReference type="Proteomes" id="UP000004949">
    <property type="component" value="Unassembled WGS sequence"/>
</dbReference>
<proteinExistence type="predicted"/>
<keyword evidence="2" id="KW-1185">Reference proteome</keyword>
<protein>
    <submittedName>
        <fullName evidence="1">Uncharacterized protein</fullName>
    </submittedName>
</protein>
<evidence type="ECO:0000313" key="2">
    <source>
        <dbReference type="Proteomes" id="UP000004949"/>
    </source>
</evidence>
<dbReference type="EMBL" id="AGQV01000001">
    <property type="protein sequence ID" value="EHH69303.1"/>
    <property type="molecule type" value="Genomic_DNA"/>
</dbReference>
<organism evidence="1 2">
    <name type="scientific">Gluconobacter morbifer G707</name>
    <dbReference type="NCBI Taxonomy" id="1088869"/>
    <lineage>
        <taxon>Bacteria</taxon>
        <taxon>Pseudomonadati</taxon>
        <taxon>Pseudomonadota</taxon>
        <taxon>Alphaproteobacteria</taxon>
        <taxon>Acetobacterales</taxon>
        <taxon>Acetobacteraceae</taxon>
        <taxon>Gluconobacter</taxon>
    </lineage>
</organism>
<comment type="caution">
    <text evidence="1">The sequence shown here is derived from an EMBL/GenBank/DDBJ whole genome shotgun (WGS) entry which is preliminary data.</text>
</comment>